<dbReference type="RefSeq" id="WP_252469128.1">
    <property type="nucleotide sequence ID" value="NZ_JAMHFY010000008.1"/>
</dbReference>
<reference evidence="2" key="1">
    <citation type="submission" date="2022-05" db="EMBL/GenBank/DDBJ databases">
        <title>Expanded diversity of anoxic marine methylotrophy in a Black Sea sulfate reducing microorganism.</title>
        <authorList>
            <person name="Fischer P.Q."/>
            <person name="Stams A.J.M."/>
            <person name="Villanueva L."/>
            <person name="Sousa D.Z."/>
        </authorList>
    </citation>
    <scope>NUCLEOTIDE SEQUENCE</scope>
    <source>
        <strain evidence="2">P130</strain>
    </source>
</reference>
<organism evidence="2 3">
    <name type="scientific">Desulfosporosinus nitroreducens</name>
    <dbReference type="NCBI Taxonomy" id="2018668"/>
    <lineage>
        <taxon>Bacteria</taxon>
        <taxon>Bacillati</taxon>
        <taxon>Bacillota</taxon>
        <taxon>Clostridia</taxon>
        <taxon>Eubacteriales</taxon>
        <taxon>Desulfitobacteriaceae</taxon>
        <taxon>Desulfosporosinus</taxon>
    </lineage>
</organism>
<accession>A0ABT8QQ65</accession>
<protein>
    <recommendedName>
        <fullName evidence="4">DUF2798 domain-containing protein</fullName>
    </recommendedName>
</protein>
<comment type="caution">
    <text evidence="2">The sequence shown here is derived from an EMBL/GenBank/DDBJ whole genome shotgun (WGS) entry which is preliminary data.</text>
</comment>
<evidence type="ECO:0000313" key="2">
    <source>
        <dbReference type="EMBL" id="MDO0823498.1"/>
    </source>
</evidence>
<dbReference type="EMBL" id="JAMJEV010000008">
    <property type="protein sequence ID" value="MDO0823498.1"/>
    <property type="molecule type" value="Genomic_DNA"/>
</dbReference>
<keyword evidence="1" id="KW-0472">Membrane</keyword>
<feature type="transmembrane region" description="Helical" evidence="1">
    <location>
        <begin position="46"/>
        <end position="66"/>
    </location>
</feature>
<evidence type="ECO:0000313" key="3">
    <source>
        <dbReference type="Proteomes" id="UP001176021"/>
    </source>
</evidence>
<keyword evidence="3" id="KW-1185">Reference proteome</keyword>
<keyword evidence="1" id="KW-1133">Transmembrane helix</keyword>
<evidence type="ECO:0008006" key="4">
    <source>
        <dbReference type="Google" id="ProtNLM"/>
    </source>
</evidence>
<proteinExistence type="predicted"/>
<dbReference type="Proteomes" id="UP001176021">
    <property type="component" value="Unassembled WGS sequence"/>
</dbReference>
<evidence type="ECO:0000256" key="1">
    <source>
        <dbReference type="SAM" id="Phobius"/>
    </source>
</evidence>
<keyword evidence="1" id="KW-0812">Transmembrane</keyword>
<gene>
    <name evidence="2" type="ORF">M8H41_11595</name>
</gene>
<sequence>MNDLESKAARQASVVYIALSLTITLIFLAITLVNGNAYTSVARVGGMIWVFILSMIVFMPIVIPVVKKRIMG</sequence>
<feature type="transmembrane region" description="Helical" evidence="1">
    <location>
        <begin position="12"/>
        <end position="34"/>
    </location>
</feature>
<name>A0ABT8QQ65_9FIRM</name>